<accession>A0ABM0VXS0</accession>
<organism evidence="8 9">
    <name type="scientific">Camelina sativa</name>
    <name type="common">False flax</name>
    <name type="synonym">Myagrum sativum</name>
    <dbReference type="NCBI Taxonomy" id="90675"/>
    <lineage>
        <taxon>Eukaryota</taxon>
        <taxon>Viridiplantae</taxon>
        <taxon>Streptophyta</taxon>
        <taxon>Embryophyta</taxon>
        <taxon>Tracheophyta</taxon>
        <taxon>Spermatophyta</taxon>
        <taxon>Magnoliopsida</taxon>
        <taxon>eudicotyledons</taxon>
        <taxon>Gunneridae</taxon>
        <taxon>Pentapetalae</taxon>
        <taxon>rosids</taxon>
        <taxon>malvids</taxon>
        <taxon>Brassicales</taxon>
        <taxon>Brassicaceae</taxon>
        <taxon>Camelineae</taxon>
        <taxon>Camelina</taxon>
    </lineage>
</organism>
<evidence type="ECO:0000259" key="7">
    <source>
        <dbReference type="PROSITE" id="PS51999"/>
    </source>
</evidence>
<evidence type="ECO:0000256" key="4">
    <source>
        <dbReference type="PROSITE-ProRule" id="PRU01343"/>
    </source>
</evidence>
<evidence type="ECO:0000313" key="8">
    <source>
        <dbReference type="Proteomes" id="UP000694864"/>
    </source>
</evidence>
<proteinExistence type="predicted"/>
<feature type="coiled-coil region" evidence="5">
    <location>
        <begin position="95"/>
        <end position="125"/>
    </location>
</feature>
<keyword evidence="2 4" id="KW-0863">Zinc-finger</keyword>
<dbReference type="GeneID" id="104743273"/>
<reference evidence="8" key="1">
    <citation type="journal article" date="2014" name="Nat. Commun.">
        <title>The emerging biofuel crop Camelina sativa retains a highly undifferentiated hexaploid genome structure.</title>
        <authorList>
            <person name="Kagale S."/>
            <person name="Koh C."/>
            <person name="Nixon J."/>
            <person name="Bollina V."/>
            <person name="Clarke W.E."/>
            <person name="Tuteja R."/>
            <person name="Spillane C."/>
            <person name="Robinson S.J."/>
            <person name="Links M.G."/>
            <person name="Clarke C."/>
            <person name="Higgins E.E."/>
            <person name="Huebert T."/>
            <person name="Sharpe A.G."/>
            <person name="Parkin I.A."/>
        </authorList>
    </citation>
    <scope>NUCLEOTIDE SEQUENCE [LARGE SCALE GENOMIC DNA]</scope>
    <source>
        <strain evidence="8">cv. DH55</strain>
    </source>
</reference>
<dbReference type="InterPro" id="IPR010666">
    <property type="entry name" value="Znf_GRF"/>
</dbReference>
<dbReference type="PANTHER" id="PTHR33248">
    <property type="entry name" value="ZINC ION-BINDING PROTEIN"/>
    <property type="match status" value="1"/>
</dbReference>
<keyword evidence="5" id="KW-0175">Coiled coil</keyword>
<evidence type="ECO:0000256" key="6">
    <source>
        <dbReference type="SAM" id="MobiDB-lite"/>
    </source>
</evidence>
<keyword evidence="3" id="KW-0862">Zinc</keyword>
<dbReference type="RefSeq" id="XP_010462678.1">
    <property type="nucleotide sequence ID" value="XM_010464376.1"/>
</dbReference>
<gene>
    <name evidence="9" type="primary">LOC104743273</name>
</gene>
<feature type="compositionally biased region" description="Low complexity" evidence="6">
    <location>
        <begin position="1"/>
        <end position="17"/>
    </location>
</feature>
<keyword evidence="8" id="KW-1185">Reference proteome</keyword>
<reference evidence="9" key="2">
    <citation type="submission" date="2025-08" db="UniProtKB">
        <authorList>
            <consortium name="RefSeq"/>
        </authorList>
    </citation>
    <scope>IDENTIFICATION</scope>
    <source>
        <tissue evidence="9">Leaf</tissue>
    </source>
</reference>
<evidence type="ECO:0000313" key="9">
    <source>
        <dbReference type="RefSeq" id="XP_010462678.1"/>
    </source>
</evidence>
<sequence>MSQFSSSNSSHLTSGTTHRGVPSRCWCGNERTMFTLKTDENPYRRFYRCVQGVKDKKEKHMFCWVDDALLEEIRMIESKHKQLLEDVNVLRKMVVDNVEVQNKLMQEMKQQMNKEMNEIIQQELTDTKESLEKSNMKTVCILVVVAASIVWLCGNVV</sequence>
<name>A0ABM0VXS0_CAMSA</name>
<dbReference type="Proteomes" id="UP000694864">
    <property type="component" value="Chromosome 14"/>
</dbReference>
<protein>
    <submittedName>
        <fullName evidence="9">Uncharacterized protein At4g04775-like</fullName>
    </submittedName>
</protein>
<evidence type="ECO:0000256" key="1">
    <source>
        <dbReference type="ARBA" id="ARBA00022723"/>
    </source>
</evidence>
<evidence type="ECO:0000256" key="2">
    <source>
        <dbReference type="ARBA" id="ARBA00022771"/>
    </source>
</evidence>
<keyword evidence="1" id="KW-0479">Metal-binding</keyword>
<dbReference type="PROSITE" id="PS51999">
    <property type="entry name" value="ZF_GRF"/>
    <property type="match status" value="1"/>
</dbReference>
<feature type="domain" description="GRF-type" evidence="7">
    <location>
        <begin position="25"/>
        <end position="68"/>
    </location>
</feature>
<evidence type="ECO:0000256" key="5">
    <source>
        <dbReference type="SAM" id="Coils"/>
    </source>
</evidence>
<evidence type="ECO:0000256" key="3">
    <source>
        <dbReference type="ARBA" id="ARBA00022833"/>
    </source>
</evidence>
<feature type="region of interest" description="Disordered" evidence="6">
    <location>
        <begin position="1"/>
        <end position="21"/>
    </location>
</feature>